<evidence type="ECO:0000313" key="2">
    <source>
        <dbReference type="Proteomes" id="UP000254863"/>
    </source>
</evidence>
<protein>
    <submittedName>
        <fullName evidence="1">Uncharacterized protein</fullName>
    </submittedName>
</protein>
<sequence length="57" mass="6669">MNRLLQDVRRSHLLSSSPGCIARWKQKTKNLRVIQLLLGHKKLEAQSVIWALKSMMR</sequence>
<dbReference type="EMBL" id="UGMS01000001">
    <property type="protein sequence ID" value="STV79525.1"/>
    <property type="molecule type" value="Genomic_DNA"/>
</dbReference>
<evidence type="ECO:0000313" key="1">
    <source>
        <dbReference type="EMBL" id="STV79525.1"/>
    </source>
</evidence>
<proteinExistence type="predicted"/>
<name>A0A7H4N6Q5_9ENTR</name>
<accession>A0A7H4N6Q5</accession>
<dbReference type="Proteomes" id="UP000254863">
    <property type="component" value="Unassembled WGS sequence"/>
</dbReference>
<organism evidence="1 2">
    <name type="scientific">Klebsiella michiganensis</name>
    <dbReference type="NCBI Taxonomy" id="1134687"/>
    <lineage>
        <taxon>Bacteria</taxon>
        <taxon>Pseudomonadati</taxon>
        <taxon>Pseudomonadota</taxon>
        <taxon>Gammaproteobacteria</taxon>
        <taxon>Enterobacterales</taxon>
        <taxon>Enterobacteriaceae</taxon>
        <taxon>Klebsiella/Raoultella group</taxon>
        <taxon>Klebsiella</taxon>
    </lineage>
</organism>
<comment type="caution">
    <text evidence="1">The sequence shown here is derived from an EMBL/GenBank/DDBJ whole genome shotgun (WGS) entry which is preliminary data.</text>
</comment>
<reference evidence="1 2" key="1">
    <citation type="submission" date="2018-06" db="EMBL/GenBank/DDBJ databases">
        <authorList>
            <consortium name="Pathogen Informatics"/>
            <person name="Doyle S."/>
        </authorList>
    </citation>
    <scope>NUCLEOTIDE SEQUENCE [LARGE SCALE GENOMIC DNA]</scope>
    <source>
        <strain evidence="1 2">NCTC11685</strain>
    </source>
</reference>
<dbReference type="AlphaFoldDB" id="A0A7H4N6Q5"/>
<gene>
    <name evidence="1" type="ORF">NCTC11685_02740</name>
</gene>